<dbReference type="InterPro" id="IPR011335">
    <property type="entry name" value="Restrct_endonuc-II-like"/>
</dbReference>
<proteinExistence type="predicted"/>
<evidence type="ECO:0000313" key="2">
    <source>
        <dbReference type="EMBL" id="MDG5754185.1"/>
    </source>
</evidence>
<dbReference type="Gene3D" id="3.40.1350.10">
    <property type="match status" value="1"/>
</dbReference>
<feature type="domain" description="TnsA endonuclease N-terminal" evidence="1">
    <location>
        <begin position="46"/>
        <end position="122"/>
    </location>
</feature>
<protein>
    <submittedName>
        <fullName evidence="2">Tn7 transposase TnsA N-terminal domain-containing protein</fullName>
    </submittedName>
</protein>
<comment type="caution">
    <text evidence="2">The sequence shown here is derived from an EMBL/GenBank/DDBJ whole genome shotgun (WGS) entry which is preliminary data.</text>
</comment>
<accession>A0ABT6H478</accession>
<dbReference type="Proteomes" id="UP001218246">
    <property type="component" value="Unassembled WGS sequence"/>
</dbReference>
<reference evidence="2 3" key="1">
    <citation type="submission" date="2023-04" db="EMBL/GenBank/DDBJ databases">
        <title>Ectobacillus antri isolated from activated sludge.</title>
        <authorList>
            <person name="Yan P."/>
            <person name="Liu X."/>
        </authorList>
    </citation>
    <scope>NUCLEOTIDE SEQUENCE [LARGE SCALE GENOMIC DNA]</scope>
    <source>
        <strain evidence="2 3">C18H</strain>
    </source>
</reference>
<name>A0ABT6H478_9BACI</name>
<organism evidence="2 3">
    <name type="scientific">Ectobacillus antri</name>
    <dbReference type="NCBI Taxonomy" id="2486280"/>
    <lineage>
        <taxon>Bacteria</taxon>
        <taxon>Bacillati</taxon>
        <taxon>Bacillota</taxon>
        <taxon>Bacilli</taxon>
        <taxon>Bacillales</taxon>
        <taxon>Bacillaceae</taxon>
        <taxon>Ectobacillus</taxon>
    </lineage>
</organism>
<evidence type="ECO:0000259" key="1">
    <source>
        <dbReference type="Pfam" id="PF08722"/>
    </source>
</evidence>
<dbReference type="RefSeq" id="WP_278018190.1">
    <property type="nucleotide sequence ID" value="NZ_JARRRY010000005.1"/>
</dbReference>
<evidence type="ECO:0000313" key="3">
    <source>
        <dbReference type="Proteomes" id="UP001218246"/>
    </source>
</evidence>
<dbReference type="InterPro" id="IPR011856">
    <property type="entry name" value="tRNA_endonuc-like_dom_sf"/>
</dbReference>
<dbReference type="SUPFAM" id="SSF52980">
    <property type="entry name" value="Restriction endonuclease-like"/>
    <property type="match status" value="1"/>
</dbReference>
<sequence length="187" mass="22456">MYQPIDIPRNKKFGSNYWEAFSPKLNRIIKLYSDLEYDHWLLVESDPNIKEFCEQPLRIQNFSGKSNRQSIFDMWILYQDNSEQFLEIKYQSDLHKQRVKEQILTQQQWCLKNNKKYRIVTDREIRNSHIRLSNARLMISFLKNSCNNKSMIVHLNTVAQIIQLKHKITIKQLKESGVSIVLWTHLS</sequence>
<gene>
    <name evidence="2" type="ORF">P6P90_09400</name>
</gene>
<dbReference type="InterPro" id="IPR014833">
    <property type="entry name" value="TnsA_N"/>
</dbReference>
<keyword evidence="3" id="KW-1185">Reference proteome</keyword>
<dbReference type="EMBL" id="JARULN010000006">
    <property type="protein sequence ID" value="MDG5754185.1"/>
    <property type="molecule type" value="Genomic_DNA"/>
</dbReference>
<dbReference type="Pfam" id="PF08722">
    <property type="entry name" value="Tn7_TnsA-like_N"/>
    <property type="match status" value="1"/>
</dbReference>